<dbReference type="Gene3D" id="2.40.10.10">
    <property type="entry name" value="Trypsin-like serine proteases"/>
    <property type="match status" value="1"/>
</dbReference>
<proteinExistence type="inferred from homology"/>
<dbReference type="GO" id="GO:0016485">
    <property type="term" value="P:protein processing"/>
    <property type="evidence" value="ECO:0007669"/>
    <property type="project" value="UniProtKB-ARBA"/>
</dbReference>
<keyword evidence="6" id="KW-0720">Serine protease</keyword>
<dbReference type="EnsemblMetazoa" id="MDOA008643-RA">
    <property type="protein sequence ID" value="MDOA008643-PA"/>
    <property type="gene ID" value="MDOA008643"/>
</dbReference>
<dbReference type="InterPro" id="IPR050430">
    <property type="entry name" value="Peptidase_S1"/>
</dbReference>
<evidence type="ECO:0000256" key="1">
    <source>
        <dbReference type="ARBA" id="ARBA00004613"/>
    </source>
</evidence>
<dbReference type="OrthoDB" id="10059102at2759"/>
<sequence length="260" mass="27519">MFRLAVLLLAIVAAGIEAAAPLTNTGRIIGGREVTIAKHPHQVSLRYKSCDECTFLHGCGGVIYNANTILTAAHCVYKREVHEFIVVAGTDNRSGSDGIVALVERIVLHENYNPALTENDVALLHLATPIVLNGVNIDAAVLAKQPTKIGATALVTGWGTTSEGGMNSLKLQEAEVKVIDHEVCNDAYGFGRITEDMLCAGVVGGGRDACQNDSGGPLISNDTLIGIVSWGTGCARPEYPGVYANVAYFRSWIETNAKGN</sequence>
<feature type="signal peptide" evidence="9">
    <location>
        <begin position="1"/>
        <end position="18"/>
    </location>
</feature>
<keyword evidence="8" id="KW-1015">Disulfide bond</keyword>
<keyword evidence="5" id="KW-0378">Hydrolase</keyword>
<comment type="subcellular location">
    <subcellularLocation>
        <location evidence="1">Secreted</location>
    </subcellularLocation>
</comment>
<evidence type="ECO:0000256" key="4">
    <source>
        <dbReference type="ARBA" id="ARBA00022670"/>
    </source>
</evidence>
<evidence type="ECO:0000256" key="6">
    <source>
        <dbReference type="ARBA" id="ARBA00022825"/>
    </source>
</evidence>
<dbReference type="InterPro" id="IPR018114">
    <property type="entry name" value="TRYPSIN_HIS"/>
</dbReference>
<dbReference type="Pfam" id="PF00089">
    <property type="entry name" value="Trypsin"/>
    <property type="match status" value="1"/>
</dbReference>
<dbReference type="PROSITE" id="PS50240">
    <property type="entry name" value="TRYPSIN_DOM"/>
    <property type="match status" value="1"/>
</dbReference>
<comment type="similarity">
    <text evidence="2">Belongs to the peptidase S1 family.</text>
</comment>
<evidence type="ECO:0000259" key="10">
    <source>
        <dbReference type="PROSITE" id="PS50240"/>
    </source>
</evidence>
<evidence type="ECO:0000256" key="2">
    <source>
        <dbReference type="ARBA" id="ARBA00007664"/>
    </source>
</evidence>
<dbReference type="AlphaFoldDB" id="A0A1I8MUS5"/>
<dbReference type="InterPro" id="IPR009003">
    <property type="entry name" value="Peptidase_S1_PA"/>
</dbReference>
<dbReference type="KEGG" id="mde:101894681"/>
<dbReference type="InterPro" id="IPR001314">
    <property type="entry name" value="Peptidase_S1A"/>
</dbReference>
<dbReference type="VEuPathDB" id="VectorBase:MDOMA2_002618"/>
<gene>
    <name evidence="11" type="primary">101894681</name>
</gene>
<keyword evidence="7" id="KW-0865">Zymogen</keyword>
<evidence type="ECO:0000256" key="3">
    <source>
        <dbReference type="ARBA" id="ARBA00022525"/>
    </source>
</evidence>
<dbReference type="PANTHER" id="PTHR24276:SF91">
    <property type="entry name" value="AT26814P-RELATED"/>
    <property type="match status" value="1"/>
</dbReference>
<evidence type="ECO:0000256" key="5">
    <source>
        <dbReference type="ARBA" id="ARBA00022801"/>
    </source>
</evidence>
<feature type="chain" id="PRO_5044560871" description="Peptidase S1 domain-containing protein" evidence="9">
    <location>
        <begin position="19"/>
        <end position="260"/>
    </location>
</feature>
<keyword evidence="3" id="KW-0964">Secreted</keyword>
<feature type="domain" description="Peptidase S1" evidence="10">
    <location>
        <begin position="28"/>
        <end position="258"/>
    </location>
</feature>
<dbReference type="PANTHER" id="PTHR24276">
    <property type="entry name" value="POLYSERASE-RELATED"/>
    <property type="match status" value="1"/>
</dbReference>
<dbReference type="GO" id="GO:0005576">
    <property type="term" value="C:extracellular region"/>
    <property type="evidence" value="ECO:0007669"/>
    <property type="project" value="UniProtKB-SubCell"/>
</dbReference>
<evidence type="ECO:0000256" key="9">
    <source>
        <dbReference type="SAM" id="SignalP"/>
    </source>
</evidence>
<reference evidence="11" key="1">
    <citation type="submission" date="2020-05" db="UniProtKB">
        <authorList>
            <consortium name="EnsemblMetazoa"/>
        </authorList>
    </citation>
    <scope>IDENTIFICATION</scope>
    <source>
        <strain evidence="11">Aabys</strain>
    </source>
</reference>
<dbReference type="SUPFAM" id="SSF50494">
    <property type="entry name" value="Trypsin-like serine proteases"/>
    <property type="match status" value="1"/>
</dbReference>
<dbReference type="CDD" id="cd00190">
    <property type="entry name" value="Tryp_SPc"/>
    <property type="match status" value="1"/>
</dbReference>
<name>A0A1I8MUS5_MUSDO</name>
<dbReference type="RefSeq" id="XP_005175139.2">
    <property type="nucleotide sequence ID" value="XM_005175082.4"/>
</dbReference>
<dbReference type="VEuPathDB" id="VectorBase:MDOA008643"/>
<dbReference type="SMART" id="SM00020">
    <property type="entry name" value="Tryp_SPc"/>
    <property type="match status" value="1"/>
</dbReference>
<dbReference type="InterPro" id="IPR043504">
    <property type="entry name" value="Peptidase_S1_PA_chymotrypsin"/>
</dbReference>
<dbReference type="eggNOG" id="KOG3627">
    <property type="taxonomic scope" value="Eukaryota"/>
</dbReference>
<protein>
    <recommendedName>
        <fullName evidence="10">Peptidase S1 domain-containing protein</fullName>
    </recommendedName>
</protein>
<evidence type="ECO:0000256" key="7">
    <source>
        <dbReference type="ARBA" id="ARBA00023145"/>
    </source>
</evidence>
<dbReference type="PROSITE" id="PS00134">
    <property type="entry name" value="TRYPSIN_HIS"/>
    <property type="match status" value="1"/>
</dbReference>
<evidence type="ECO:0000256" key="8">
    <source>
        <dbReference type="ARBA" id="ARBA00023157"/>
    </source>
</evidence>
<dbReference type="InterPro" id="IPR001254">
    <property type="entry name" value="Trypsin_dom"/>
</dbReference>
<keyword evidence="4" id="KW-0645">Protease</keyword>
<accession>A0A1I8MUS5</accession>
<dbReference type="GO" id="GO:0004252">
    <property type="term" value="F:serine-type endopeptidase activity"/>
    <property type="evidence" value="ECO:0007669"/>
    <property type="project" value="InterPro"/>
</dbReference>
<keyword evidence="9" id="KW-0732">Signal</keyword>
<evidence type="ECO:0000313" key="11">
    <source>
        <dbReference type="EnsemblMetazoa" id="MDOA008643-PA"/>
    </source>
</evidence>
<organism evidence="11">
    <name type="scientific">Musca domestica</name>
    <name type="common">House fly</name>
    <dbReference type="NCBI Taxonomy" id="7370"/>
    <lineage>
        <taxon>Eukaryota</taxon>
        <taxon>Metazoa</taxon>
        <taxon>Ecdysozoa</taxon>
        <taxon>Arthropoda</taxon>
        <taxon>Hexapoda</taxon>
        <taxon>Insecta</taxon>
        <taxon>Pterygota</taxon>
        <taxon>Neoptera</taxon>
        <taxon>Endopterygota</taxon>
        <taxon>Diptera</taxon>
        <taxon>Brachycera</taxon>
        <taxon>Muscomorpha</taxon>
        <taxon>Muscoidea</taxon>
        <taxon>Muscidae</taxon>
        <taxon>Musca</taxon>
    </lineage>
</organism>
<dbReference type="FunFam" id="2.40.10.10:FF:000047">
    <property type="entry name" value="Trypsin eta"/>
    <property type="match status" value="1"/>
</dbReference>
<dbReference type="PRINTS" id="PR00722">
    <property type="entry name" value="CHYMOTRYPSIN"/>
</dbReference>